<comment type="caution">
    <text evidence="1">The sequence shown here is derived from an EMBL/GenBank/DDBJ whole genome shotgun (WGS) entry which is preliminary data.</text>
</comment>
<dbReference type="Proteomes" id="UP000538931">
    <property type="component" value="Unassembled WGS sequence"/>
</dbReference>
<gene>
    <name evidence="1" type="ORF">H1S06_00635</name>
</gene>
<accession>A0A7W2AAX0</accession>
<sequence>MRIIKLAEVIRVTGLSRSSIYRKINEKSFPSPVSLGHKSVGWVEDEVQQWILERIALRDEGKGFNE</sequence>
<dbReference type="Pfam" id="PF05930">
    <property type="entry name" value="Phage_AlpA"/>
    <property type="match status" value="1"/>
</dbReference>
<keyword evidence="2" id="KW-1185">Reference proteome</keyword>
<name>A0A7W2AAX0_9GAMM</name>
<dbReference type="InterPro" id="IPR052931">
    <property type="entry name" value="Prophage_regulatory_activator"/>
</dbReference>
<dbReference type="InterPro" id="IPR010260">
    <property type="entry name" value="AlpA"/>
</dbReference>
<dbReference type="PANTHER" id="PTHR36154:SF1">
    <property type="entry name" value="DNA-BINDING TRANSCRIPTIONAL ACTIVATOR ALPA"/>
    <property type="match status" value="1"/>
</dbReference>
<dbReference type="EMBL" id="JACEMT010000029">
    <property type="protein sequence ID" value="MBA4500877.1"/>
    <property type="molecule type" value="Genomic_DNA"/>
</dbReference>
<proteinExistence type="predicted"/>
<protein>
    <submittedName>
        <fullName evidence="1">AlpA family transcriptional regulator</fullName>
    </submittedName>
</protein>
<reference evidence="1 2" key="1">
    <citation type="submission" date="2020-07" db="EMBL/GenBank/DDBJ databases">
        <title>Bacterium isolated from marien macroalgae.</title>
        <authorList>
            <person name="Zhu K."/>
            <person name="Lu D."/>
            <person name="Du Z."/>
        </authorList>
    </citation>
    <scope>NUCLEOTIDE SEQUENCE [LARGE SCALE GENOMIC DNA]</scope>
    <source>
        <strain evidence="1 2">3-1745</strain>
    </source>
</reference>
<dbReference type="RefSeq" id="WP_181736350.1">
    <property type="nucleotide sequence ID" value="NZ_JACEMT010000029.1"/>
</dbReference>
<dbReference type="Gene3D" id="1.10.238.160">
    <property type="match status" value="1"/>
</dbReference>
<evidence type="ECO:0000313" key="1">
    <source>
        <dbReference type="EMBL" id="MBA4500877.1"/>
    </source>
</evidence>
<dbReference type="AlphaFoldDB" id="A0A7W2AAX0"/>
<dbReference type="PANTHER" id="PTHR36154">
    <property type="entry name" value="DNA-BINDING TRANSCRIPTIONAL ACTIVATOR ALPA"/>
    <property type="match status" value="1"/>
</dbReference>
<evidence type="ECO:0000313" key="2">
    <source>
        <dbReference type="Proteomes" id="UP000538931"/>
    </source>
</evidence>
<organism evidence="1 2">
    <name type="scientific">Marinobacterium marinum</name>
    <dbReference type="NCBI Taxonomy" id="2756129"/>
    <lineage>
        <taxon>Bacteria</taxon>
        <taxon>Pseudomonadati</taxon>
        <taxon>Pseudomonadota</taxon>
        <taxon>Gammaproteobacteria</taxon>
        <taxon>Oceanospirillales</taxon>
        <taxon>Oceanospirillaceae</taxon>
        <taxon>Marinobacterium</taxon>
    </lineage>
</organism>